<evidence type="ECO:0000256" key="3">
    <source>
        <dbReference type="ARBA" id="ARBA00022737"/>
    </source>
</evidence>
<dbReference type="FunFam" id="3.30.160.60:FF:000557">
    <property type="entry name" value="zinc finger and SCAN domain-containing protein 29"/>
    <property type="match status" value="1"/>
</dbReference>
<evidence type="ECO:0000256" key="5">
    <source>
        <dbReference type="ARBA" id="ARBA00022833"/>
    </source>
</evidence>
<dbReference type="PROSITE" id="PS50097">
    <property type="entry name" value="BTB"/>
    <property type="match status" value="1"/>
</dbReference>
<dbReference type="GO" id="GO:0000978">
    <property type="term" value="F:RNA polymerase II cis-regulatory region sequence-specific DNA binding"/>
    <property type="evidence" value="ECO:0007669"/>
    <property type="project" value="TreeGrafter"/>
</dbReference>
<dbReference type="EMBL" id="OA885170">
    <property type="protein sequence ID" value="CAD7281737.1"/>
    <property type="molecule type" value="Genomic_DNA"/>
</dbReference>
<keyword evidence="5" id="KW-0862">Zinc</keyword>
<evidence type="ECO:0000256" key="7">
    <source>
        <dbReference type="ARBA" id="ARBA00023125"/>
    </source>
</evidence>
<protein>
    <submittedName>
        <fullName evidence="14">Uncharacterized protein</fullName>
    </submittedName>
</protein>
<reference evidence="14" key="1">
    <citation type="submission" date="2020-11" db="EMBL/GenBank/DDBJ databases">
        <authorList>
            <person name="Tran Van P."/>
        </authorList>
    </citation>
    <scope>NUCLEOTIDE SEQUENCE</scope>
</reference>
<dbReference type="Pfam" id="PF00096">
    <property type="entry name" value="zf-C2H2"/>
    <property type="match status" value="2"/>
</dbReference>
<keyword evidence="4 10" id="KW-0863">Zinc-finger</keyword>
<evidence type="ECO:0000256" key="6">
    <source>
        <dbReference type="ARBA" id="ARBA00023015"/>
    </source>
</evidence>
<evidence type="ECO:0000313" key="15">
    <source>
        <dbReference type="Proteomes" id="UP000678499"/>
    </source>
</evidence>
<dbReference type="InterPro" id="IPR036236">
    <property type="entry name" value="Znf_C2H2_sf"/>
</dbReference>
<dbReference type="Gene3D" id="3.30.710.10">
    <property type="entry name" value="Potassium Channel Kv1.1, Chain A"/>
    <property type="match status" value="1"/>
</dbReference>
<keyword evidence="8" id="KW-0804">Transcription</keyword>
<dbReference type="GO" id="GO:0000981">
    <property type="term" value="F:DNA-binding transcription factor activity, RNA polymerase II-specific"/>
    <property type="evidence" value="ECO:0007669"/>
    <property type="project" value="TreeGrafter"/>
</dbReference>
<dbReference type="SUPFAM" id="SSF54695">
    <property type="entry name" value="POZ domain"/>
    <property type="match status" value="1"/>
</dbReference>
<keyword evidence="2" id="KW-0479">Metal-binding</keyword>
<comment type="subcellular location">
    <subcellularLocation>
        <location evidence="1">Nucleus</location>
    </subcellularLocation>
</comment>
<feature type="compositionally biased region" description="Polar residues" evidence="11">
    <location>
        <begin position="370"/>
        <end position="386"/>
    </location>
</feature>
<dbReference type="PANTHER" id="PTHR46105">
    <property type="entry name" value="AGAP004733-PA"/>
    <property type="match status" value="1"/>
</dbReference>
<dbReference type="SUPFAM" id="SSF57667">
    <property type="entry name" value="beta-beta-alpha zinc fingers"/>
    <property type="match status" value="2"/>
</dbReference>
<dbReference type="AlphaFoldDB" id="A0A7R9GIL0"/>
<dbReference type="SMART" id="SM00355">
    <property type="entry name" value="ZnF_C2H2"/>
    <property type="match status" value="3"/>
</dbReference>
<evidence type="ECO:0000256" key="10">
    <source>
        <dbReference type="PROSITE-ProRule" id="PRU00042"/>
    </source>
</evidence>
<evidence type="ECO:0000259" key="12">
    <source>
        <dbReference type="PROSITE" id="PS50097"/>
    </source>
</evidence>
<proteinExistence type="predicted"/>
<dbReference type="InterPro" id="IPR000210">
    <property type="entry name" value="BTB/POZ_dom"/>
</dbReference>
<dbReference type="PROSITE" id="PS00028">
    <property type="entry name" value="ZINC_FINGER_C2H2_1"/>
    <property type="match status" value="2"/>
</dbReference>
<keyword evidence="6" id="KW-0805">Transcription regulation</keyword>
<dbReference type="PANTHER" id="PTHR46105:SF5">
    <property type="entry name" value="ZINC FINGER AND BTB DOMAIN-CONTAINING PROTEIN 44 ISOFORM X1"/>
    <property type="match status" value="1"/>
</dbReference>
<dbReference type="FunFam" id="3.30.160.60:FF:002343">
    <property type="entry name" value="Zinc finger protein 33A"/>
    <property type="match status" value="1"/>
</dbReference>
<evidence type="ECO:0000256" key="1">
    <source>
        <dbReference type="ARBA" id="ARBA00004123"/>
    </source>
</evidence>
<evidence type="ECO:0000256" key="2">
    <source>
        <dbReference type="ARBA" id="ARBA00022723"/>
    </source>
</evidence>
<feature type="domain" description="C2H2-type" evidence="13">
    <location>
        <begin position="471"/>
        <end position="498"/>
    </location>
</feature>
<evidence type="ECO:0000259" key="13">
    <source>
        <dbReference type="PROSITE" id="PS50157"/>
    </source>
</evidence>
<feature type="compositionally biased region" description="Polar residues" evidence="11">
    <location>
        <begin position="581"/>
        <end position="601"/>
    </location>
</feature>
<keyword evidence="9" id="KW-0539">Nucleus</keyword>
<keyword evidence="15" id="KW-1185">Reference proteome</keyword>
<dbReference type="InterPro" id="IPR050457">
    <property type="entry name" value="ZnFinger_BTB_dom_contain"/>
</dbReference>
<dbReference type="GO" id="GO:0005634">
    <property type="term" value="C:nucleus"/>
    <property type="evidence" value="ECO:0007669"/>
    <property type="project" value="UniProtKB-SubCell"/>
</dbReference>
<keyword evidence="7" id="KW-0238">DNA-binding</keyword>
<feature type="domain" description="C2H2-type" evidence="13">
    <location>
        <begin position="499"/>
        <end position="526"/>
    </location>
</feature>
<feature type="region of interest" description="Disordered" evidence="11">
    <location>
        <begin position="404"/>
        <end position="435"/>
    </location>
</feature>
<evidence type="ECO:0000313" key="14">
    <source>
        <dbReference type="EMBL" id="CAD7281737.1"/>
    </source>
</evidence>
<evidence type="ECO:0000256" key="11">
    <source>
        <dbReference type="SAM" id="MobiDB-lite"/>
    </source>
</evidence>
<evidence type="ECO:0000256" key="9">
    <source>
        <dbReference type="ARBA" id="ARBA00023242"/>
    </source>
</evidence>
<sequence length="607" mass="66488">MEPGCSTISKEVLRIPGGGRILGISEEEGDLRMTNLVSPLLPAPVEALAGILFPFRSLQDEIEDEKAMDEGEDDPTSKDDAVMTQFKESLAAIREEYLEKHEASQNQASKSEPINTLPGFCTGKAFPLKSLNESHQWLDEILAFHGVEELALNGAALSARCTIMSCHRLLMDKFAMPVVVLVGMETDHYALKWADLPVESFAAFRLLRDRGLFVDVALSVNGEVFKAHKIVLVACSPYFERVLVPLETGVGGCDQNSRYPVFVMNDEDPVIFRQILDFIYRGETEVPSSKLSEFLRMAEMLEVKGLKQGAQNSSMSVAASVNLTGNDCRQCQKPSNFSSNSGLKMEWDERLAGTSSCKSEESWEVYQGPSGETSVQGQYSPSQNPPASFGQGNWKLKLEVDQRSHPYAPPSQPSGGAQWTSDPSKPTNIPSDVSTSAPIERINEVIWKGTRTEVPPDAQGSSGGSGVQNVFFCSRCSYRSLIKHHALVHSRKHTGEKPYQCEICFKNFSQLGHLAQHARIHTGERPFACDVCGKAFTQLSNLKQHKKIHMRNLTMSDQIGASASADSPTRASQPPDESVAGPSSQDPQTTATATHVSQHGTHLTMLA</sequence>
<dbReference type="EMBL" id="CAJPEX010003133">
    <property type="protein sequence ID" value="CAG0921889.1"/>
    <property type="molecule type" value="Genomic_DNA"/>
</dbReference>
<dbReference type="Pfam" id="PF00651">
    <property type="entry name" value="BTB"/>
    <property type="match status" value="1"/>
</dbReference>
<dbReference type="SMART" id="SM00225">
    <property type="entry name" value="BTB"/>
    <property type="match status" value="1"/>
</dbReference>
<feature type="compositionally biased region" description="Polar residues" evidence="11">
    <location>
        <begin position="560"/>
        <end position="572"/>
    </location>
</feature>
<dbReference type="Proteomes" id="UP000678499">
    <property type="component" value="Unassembled WGS sequence"/>
</dbReference>
<gene>
    <name evidence="14" type="ORF">NMOB1V02_LOCUS9374</name>
</gene>
<keyword evidence="3" id="KW-0677">Repeat</keyword>
<feature type="region of interest" description="Disordered" evidence="11">
    <location>
        <begin position="358"/>
        <end position="392"/>
    </location>
</feature>
<dbReference type="Gene3D" id="3.30.160.60">
    <property type="entry name" value="Classic Zinc Finger"/>
    <property type="match status" value="2"/>
</dbReference>
<evidence type="ECO:0000256" key="8">
    <source>
        <dbReference type="ARBA" id="ARBA00023163"/>
    </source>
</evidence>
<feature type="compositionally biased region" description="Polar residues" evidence="11">
    <location>
        <begin position="413"/>
        <end position="435"/>
    </location>
</feature>
<dbReference type="CDD" id="cd18315">
    <property type="entry name" value="BTB_POZ_BAB-like"/>
    <property type="match status" value="1"/>
</dbReference>
<feature type="domain" description="C2H2-type" evidence="13">
    <location>
        <begin position="527"/>
        <end position="549"/>
    </location>
</feature>
<dbReference type="OrthoDB" id="6478496at2759"/>
<organism evidence="14">
    <name type="scientific">Notodromas monacha</name>
    <dbReference type="NCBI Taxonomy" id="399045"/>
    <lineage>
        <taxon>Eukaryota</taxon>
        <taxon>Metazoa</taxon>
        <taxon>Ecdysozoa</taxon>
        <taxon>Arthropoda</taxon>
        <taxon>Crustacea</taxon>
        <taxon>Oligostraca</taxon>
        <taxon>Ostracoda</taxon>
        <taxon>Podocopa</taxon>
        <taxon>Podocopida</taxon>
        <taxon>Cypridocopina</taxon>
        <taxon>Cypridoidea</taxon>
        <taxon>Cyprididae</taxon>
        <taxon>Notodromas</taxon>
    </lineage>
</organism>
<feature type="domain" description="BTB" evidence="12">
    <location>
        <begin position="214"/>
        <end position="288"/>
    </location>
</feature>
<evidence type="ECO:0000256" key="4">
    <source>
        <dbReference type="ARBA" id="ARBA00022771"/>
    </source>
</evidence>
<accession>A0A7R9GIL0</accession>
<name>A0A7R9GIL0_9CRUS</name>
<feature type="region of interest" description="Disordered" evidence="11">
    <location>
        <begin position="560"/>
        <end position="607"/>
    </location>
</feature>
<dbReference type="PROSITE" id="PS50157">
    <property type="entry name" value="ZINC_FINGER_C2H2_2"/>
    <property type="match status" value="3"/>
</dbReference>
<dbReference type="GO" id="GO:0008270">
    <property type="term" value="F:zinc ion binding"/>
    <property type="evidence" value="ECO:0007669"/>
    <property type="project" value="UniProtKB-KW"/>
</dbReference>
<dbReference type="InterPro" id="IPR011333">
    <property type="entry name" value="SKP1/BTB/POZ_sf"/>
</dbReference>
<dbReference type="InterPro" id="IPR013087">
    <property type="entry name" value="Znf_C2H2_type"/>
</dbReference>